<dbReference type="Proteomes" id="UP000199126">
    <property type="component" value="Unassembled WGS sequence"/>
</dbReference>
<evidence type="ECO:0000313" key="1">
    <source>
        <dbReference type="EMBL" id="SEP16625.1"/>
    </source>
</evidence>
<name>A0A1H8VMF4_9EURY</name>
<dbReference type="AlphaFoldDB" id="A0A1H8VMF4"/>
<proteinExistence type="predicted"/>
<dbReference type="EMBL" id="FODV01000018">
    <property type="protein sequence ID" value="SEP16625.1"/>
    <property type="molecule type" value="Genomic_DNA"/>
</dbReference>
<organism evidence="1 2">
    <name type="scientific">Halogranum amylolyticum</name>
    <dbReference type="NCBI Taxonomy" id="660520"/>
    <lineage>
        <taxon>Archaea</taxon>
        <taxon>Methanobacteriati</taxon>
        <taxon>Methanobacteriota</taxon>
        <taxon>Stenosarchaea group</taxon>
        <taxon>Halobacteria</taxon>
        <taxon>Halobacteriales</taxon>
        <taxon>Haloferacaceae</taxon>
    </lineage>
</organism>
<gene>
    <name evidence="1" type="ORF">SAMN04487948_1183</name>
</gene>
<reference evidence="2" key="1">
    <citation type="submission" date="2016-10" db="EMBL/GenBank/DDBJ databases">
        <authorList>
            <person name="Varghese N."/>
            <person name="Submissions S."/>
        </authorList>
    </citation>
    <scope>NUCLEOTIDE SEQUENCE [LARGE SCALE GENOMIC DNA]</scope>
    <source>
        <strain evidence="2">CGMCC 1.10121</strain>
    </source>
</reference>
<protein>
    <submittedName>
        <fullName evidence="1">Uncharacterized protein</fullName>
    </submittedName>
</protein>
<accession>A0A1H8VMF4</accession>
<evidence type="ECO:0000313" key="2">
    <source>
        <dbReference type="Proteomes" id="UP000199126"/>
    </source>
</evidence>
<keyword evidence="2" id="KW-1185">Reference proteome</keyword>
<sequence length="40" mass="4576">MSCVSMAMIKQVARWESYAVMILDVTAFVLSKSWVNESYT</sequence>